<feature type="chain" id="PRO_5010352676" evidence="16">
    <location>
        <begin position="33"/>
        <end position="725"/>
    </location>
</feature>
<evidence type="ECO:0000259" key="17">
    <source>
        <dbReference type="Pfam" id="PF00593"/>
    </source>
</evidence>
<keyword evidence="9" id="KW-0406">Ion transport</keyword>
<keyword evidence="13 14" id="KW-0998">Cell outer membrane</keyword>
<evidence type="ECO:0000256" key="3">
    <source>
        <dbReference type="ARBA" id="ARBA00022448"/>
    </source>
</evidence>
<evidence type="ECO:0000256" key="16">
    <source>
        <dbReference type="SAM" id="SignalP"/>
    </source>
</evidence>
<dbReference type="PANTHER" id="PTHR32552">
    <property type="entry name" value="FERRICHROME IRON RECEPTOR-RELATED"/>
    <property type="match status" value="1"/>
</dbReference>
<evidence type="ECO:0000256" key="8">
    <source>
        <dbReference type="ARBA" id="ARBA00023004"/>
    </source>
</evidence>
<dbReference type="PROSITE" id="PS52016">
    <property type="entry name" value="TONB_DEPENDENT_REC_3"/>
    <property type="match status" value="1"/>
</dbReference>
<reference evidence="19 20" key="1">
    <citation type="submission" date="2016-09" db="EMBL/GenBank/DDBJ databases">
        <title>Metabolic pathway, cell adaptation mechanisms and a novel monoxygenase revealed through proteogenomic-transcription analysis of a Sphingomonas haloaromaticamans strain degrading the fungicide ortho-phenylphenol.</title>
        <authorList>
            <person name="Perruchon C."/>
            <person name="Papadopoulou E.S."/>
            <person name="Rousidou C."/>
            <person name="Vasileiadis S."/>
            <person name="Tanou G."/>
            <person name="Amoutzias G."/>
            <person name="Molassiotis A."/>
            <person name="Karpouzas D.G."/>
        </authorList>
    </citation>
    <scope>NUCLEOTIDE SEQUENCE [LARGE SCALE GENOMIC DNA]</scope>
    <source>
        <strain evidence="19 20">P3</strain>
    </source>
</reference>
<evidence type="ECO:0000256" key="14">
    <source>
        <dbReference type="PROSITE-ProRule" id="PRU01360"/>
    </source>
</evidence>
<comment type="caution">
    <text evidence="19">The sequence shown here is derived from an EMBL/GenBank/DDBJ whole genome shotgun (WGS) entry which is preliminary data.</text>
</comment>
<evidence type="ECO:0000256" key="15">
    <source>
        <dbReference type="RuleBase" id="RU003357"/>
    </source>
</evidence>
<evidence type="ECO:0000256" key="9">
    <source>
        <dbReference type="ARBA" id="ARBA00023065"/>
    </source>
</evidence>
<dbReference type="EMBL" id="MIPT01000001">
    <property type="protein sequence ID" value="OHT19327.1"/>
    <property type="molecule type" value="Genomic_DNA"/>
</dbReference>
<evidence type="ECO:0000256" key="10">
    <source>
        <dbReference type="ARBA" id="ARBA00023077"/>
    </source>
</evidence>
<evidence type="ECO:0000259" key="18">
    <source>
        <dbReference type="Pfam" id="PF07715"/>
    </source>
</evidence>
<organism evidence="19 20">
    <name type="scientific">Edaphosphingomonas haloaromaticamans</name>
    <dbReference type="NCBI Taxonomy" id="653954"/>
    <lineage>
        <taxon>Bacteria</taxon>
        <taxon>Pseudomonadati</taxon>
        <taxon>Pseudomonadota</taxon>
        <taxon>Alphaproteobacteria</taxon>
        <taxon>Sphingomonadales</taxon>
        <taxon>Rhizorhabdaceae</taxon>
        <taxon>Edaphosphingomonas</taxon>
    </lineage>
</organism>
<feature type="signal peptide" evidence="16">
    <location>
        <begin position="1"/>
        <end position="32"/>
    </location>
</feature>
<keyword evidence="7 16" id="KW-0732">Signal</keyword>
<evidence type="ECO:0000256" key="12">
    <source>
        <dbReference type="ARBA" id="ARBA00023170"/>
    </source>
</evidence>
<dbReference type="Gene3D" id="2.40.170.20">
    <property type="entry name" value="TonB-dependent receptor, beta-barrel domain"/>
    <property type="match status" value="1"/>
</dbReference>
<dbReference type="Pfam" id="PF07715">
    <property type="entry name" value="Plug"/>
    <property type="match status" value="1"/>
</dbReference>
<dbReference type="InterPro" id="IPR036942">
    <property type="entry name" value="Beta-barrel_TonB_sf"/>
</dbReference>
<comment type="similarity">
    <text evidence="2 14 15">Belongs to the TonB-dependent receptor family.</text>
</comment>
<dbReference type="InterPro" id="IPR010105">
    <property type="entry name" value="TonB_sidphr_rcpt"/>
</dbReference>
<evidence type="ECO:0000256" key="6">
    <source>
        <dbReference type="ARBA" id="ARBA00022692"/>
    </source>
</evidence>
<evidence type="ECO:0000256" key="4">
    <source>
        <dbReference type="ARBA" id="ARBA00022452"/>
    </source>
</evidence>
<evidence type="ECO:0000256" key="1">
    <source>
        <dbReference type="ARBA" id="ARBA00004571"/>
    </source>
</evidence>
<dbReference type="OrthoDB" id="9760333at2"/>
<dbReference type="InterPro" id="IPR039426">
    <property type="entry name" value="TonB-dep_rcpt-like"/>
</dbReference>
<dbReference type="InterPro" id="IPR012910">
    <property type="entry name" value="Plug_dom"/>
</dbReference>
<keyword evidence="12 19" id="KW-0675">Receptor</keyword>
<dbReference type="FunFam" id="2.170.130.10:FF:000010">
    <property type="entry name" value="Ferripyoverdine receptor"/>
    <property type="match status" value="1"/>
</dbReference>
<dbReference type="GO" id="GO:0038023">
    <property type="term" value="F:signaling receptor activity"/>
    <property type="evidence" value="ECO:0007669"/>
    <property type="project" value="InterPro"/>
</dbReference>
<dbReference type="PANTHER" id="PTHR32552:SF74">
    <property type="entry name" value="HYDROXAMATE SIDEROPHORE RECEPTOR FHUE"/>
    <property type="match status" value="1"/>
</dbReference>
<keyword evidence="5" id="KW-0410">Iron transport</keyword>
<protein>
    <submittedName>
        <fullName evidence="19">FhuE receptor</fullName>
    </submittedName>
</protein>
<keyword evidence="8" id="KW-0408">Iron</keyword>
<dbReference type="Proteomes" id="UP000179467">
    <property type="component" value="Unassembled WGS sequence"/>
</dbReference>
<dbReference type="InterPro" id="IPR037066">
    <property type="entry name" value="Plug_dom_sf"/>
</dbReference>
<keyword evidence="4 14" id="KW-1134">Transmembrane beta strand</keyword>
<evidence type="ECO:0000256" key="2">
    <source>
        <dbReference type="ARBA" id="ARBA00009810"/>
    </source>
</evidence>
<proteinExistence type="inferred from homology"/>
<gene>
    <name evidence="19" type="primary">fhuE</name>
    <name evidence="19" type="ORF">BHE75_01312</name>
</gene>
<dbReference type="GO" id="GO:0009279">
    <property type="term" value="C:cell outer membrane"/>
    <property type="evidence" value="ECO:0007669"/>
    <property type="project" value="UniProtKB-SubCell"/>
</dbReference>
<dbReference type="CDD" id="cd01347">
    <property type="entry name" value="ligand_gated_channel"/>
    <property type="match status" value="1"/>
</dbReference>
<evidence type="ECO:0000256" key="11">
    <source>
        <dbReference type="ARBA" id="ARBA00023136"/>
    </source>
</evidence>
<keyword evidence="3 14" id="KW-0813">Transport</keyword>
<dbReference type="RefSeq" id="WP_070933209.1">
    <property type="nucleotide sequence ID" value="NZ_MIPT01000001.1"/>
</dbReference>
<evidence type="ECO:0000256" key="13">
    <source>
        <dbReference type="ARBA" id="ARBA00023237"/>
    </source>
</evidence>
<keyword evidence="11 14" id="KW-0472">Membrane</keyword>
<dbReference type="Pfam" id="PF00593">
    <property type="entry name" value="TonB_dep_Rec_b-barrel"/>
    <property type="match status" value="1"/>
</dbReference>
<feature type="domain" description="TonB-dependent receptor plug" evidence="18">
    <location>
        <begin position="71"/>
        <end position="171"/>
    </location>
</feature>
<evidence type="ECO:0000313" key="19">
    <source>
        <dbReference type="EMBL" id="OHT19327.1"/>
    </source>
</evidence>
<evidence type="ECO:0000313" key="20">
    <source>
        <dbReference type="Proteomes" id="UP000179467"/>
    </source>
</evidence>
<keyword evidence="6 14" id="KW-0812">Transmembrane</keyword>
<dbReference type="SUPFAM" id="SSF56935">
    <property type="entry name" value="Porins"/>
    <property type="match status" value="1"/>
</dbReference>
<accession>A0A1S1HB13</accession>
<dbReference type="NCBIfam" id="TIGR01783">
    <property type="entry name" value="TonB-siderophor"/>
    <property type="match status" value="1"/>
</dbReference>
<evidence type="ECO:0000256" key="5">
    <source>
        <dbReference type="ARBA" id="ARBA00022496"/>
    </source>
</evidence>
<comment type="subcellular location">
    <subcellularLocation>
        <location evidence="1 14">Cell outer membrane</location>
        <topology evidence="1 14">Multi-pass membrane protein</topology>
    </subcellularLocation>
</comment>
<evidence type="ECO:0000256" key="7">
    <source>
        <dbReference type="ARBA" id="ARBA00022729"/>
    </source>
</evidence>
<feature type="domain" description="TonB-dependent receptor-like beta-barrel" evidence="17">
    <location>
        <begin position="251"/>
        <end position="694"/>
    </location>
</feature>
<keyword evidence="10 15" id="KW-0798">TonB box</keyword>
<dbReference type="AlphaFoldDB" id="A0A1S1HB13"/>
<dbReference type="GO" id="GO:0015344">
    <property type="term" value="F:siderophore uptake transmembrane transporter activity"/>
    <property type="evidence" value="ECO:0007669"/>
    <property type="project" value="TreeGrafter"/>
</dbReference>
<sequence>MILLPSLALSRRGLSCAALALALAIGSPPAWAQSEQEAKAEKAGDSGDIIVTGSYTTNEKLGSATGLGLSIRETPQSVTVMTAQRLEDQGIRALSDVINNAAGVSSKAFDSARNGFSARGFAIDNYQIDGVPLQWDSAYSAGESEIDVALYERVEIVRGATGLLTGAGNPSASINLIRKHADSDRFTATLTAAASRWDNYFAMADVSAPVTGNGDVRARVVAKYEEGDSFTDLLHNKKLVLYGVVDADLTPTTKLSFGASYQDNDPRGTQWGGLPVWYSDGSRTDWKRSKTVGADWTRWGSTNQTYFANLTQQIGENWSVLAYGSYSENKSNMHLLYLSGQVDKQTGLGLGAFGARYDGKLDQADVGVRVNGKYQLFGREHQLVFGASYARQDLDFYSFAADPATVATPGDFFAWDGSYPEPVWSSTASHDVDQITKQWGYFGATRLSITDELKVILGGRLSSWKRSGTSYGAIADFGDKNRFLPYAGILYDIASNHTIYASYTKIFQPQNYQDRNGDFLPPVTGINYEGGLKSSFFQGRLNTAISVFRIEQDNLGQADPGQLVPGTINQAYYAAEGAHSTGFEVEANGELLPGWALSANYTQFKAKDADGNRINTLFAQKLLRLFSTYRFGGSLDGLTVGGGVNWEGLSYTDTENPVLGTPERLKVKPYALVNLMGRYQLQNGLSLQVNIENLFDKKYYSQIGFYNQLAYGEPRNVTVTLRYHY</sequence>
<dbReference type="GO" id="GO:0015891">
    <property type="term" value="P:siderophore transport"/>
    <property type="evidence" value="ECO:0007669"/>
    <property type="project" value="InterPro"/>
</dbReference>
<name>A0A1S1HB13_9SPHN</name>
<keyword evidence="20" id="KW-1185">Reference proteome</keyword>
<dbReference type="Gene3D" id="2.170.130.10">
    <property type="entry name" value="TonB-dependent receptor, plug domain"/>
    <property type="match status" value="1"/>
</dbReference>
<dbReference type="InterPro" id="IPR000531">
    <property type="entry name" value="Beta-barrel_TonB"/>
</dbReference>